<dbReference type="Proteomes" id="UP000000763">
    <property type="component" value="Chromosome 10"/>
</dbReference>
<evidence type="ECO:0000313" key="3">
    <source>
        <dbReference type="Proteomes" id="UP000000763"/>
    </source>
</evidence>
<evidence type="ECO:0000256" key="1">
    <source>
        <dbReference type="SAM" id="MobiDB-lite"/>
    </source>
</evidence>
<organism evidence="2 3">
    <name type="scientific">Oryza sativa subsp. japonica</name>
    <name type="common">Rice</name>
    <dbReference type="NCBI Taxonomy" id="39947"/>
    <lineage>
        <taxon>Eukaryota</taxon>
        <taxon>Viridiplantae</taxon>
        <taxon>Streptophyta</taxon>
        <taxon>Embryophyta</taxon>
        <taxon>Tracheophyta</taxon>
        <taxon>Spermatophyta</taxon>
        <taxon>Magnoliopsida</taxon>
        <taxon>Liliopsida</taxon>
        <taxon>Poales</taxon>
        <taxon>Poaceae</taxon>
        <taxon>BOP clade</taxon>
        <taxon>Oryzoideae</taxon>
        <taxon>Oryzeae</taxon>
        <taxon>Oryzinae</taxon>
        <taxon>Oryza</taxon>
        <taxon>Oryza sativa</taxon>
    </lineage>
</organism>
<reference evidence="3" key="2">
    <citation type="journal article" date="2008" name="Nucleic Acids Res.">
        <title>The rice annotation project database (RAP-DB): 2008 update.</title>
        <authorList>
            <consortium name="The rice annotation project (RAP)"/>
        </authorList>
    </citation>
    <scope>GENOME REANNOTATION</scope>
    <source>
        <strain evidence="3">cv. Nipponbare</strain>
    </source>
</reference>
<feature type="region of interest" description="Disordered" evidence="1">
    <location>
        <begin position="121"/>
        <end position="142"/>
    </location>
</feature>
<dbReference type="AlphaFoldDB" id="Q8LNN3"/>
<proteinExistence type="predicted"/>
<gene>
    <name evidence="2" type="primary">OSJNBa0040D23.13</name>
</gene>
<dbReference type="EMBL" id="AC074196">
    <property type="protein sequence ID" value="AAM76367.1"/>
    <property type="molecule type" value="Genomic_DNA"/>
</dbReference>
<protein>
    <submittedName>
        <fullName evidence="2">Uncharacterized protein</fullName>
    </submittedName>
</protein>
<reference evidence="3" key="1">
    <citation type="journal article" date="2005" name="Nature">
        <title>The map-based sequence of the rice genome.</title>
        <authorList>
            <consortium name="International rice genome sequencing project (IRGSP)"/>
            <person name="Matsumoto T."/>
            <person name="Wu J."/>
            <person name="Kanamori H."/>
            <person name="Katayose Y."/>
            <person name="Fujisawa M."/>
            <person name="Namiki N."/>
            <person name="Mizuno H."/>
            <person name="Yamamoto K."/>
            <person name="Antonio B.A."/>
            <person name="Baba T."/>
            <person name="Sakata K."/>
            <person name="Nagamura Y."/>
            <person name="Aoki H."/>
            <person name="Arikawa K."/>
            <person name="Arita K."/>
            <person name="Bito T."/>
            <person name="Chiden Y."/>
            <person name="Fujitsuka N."/>
            <person name="Fukunaka R."/>
            <person name="Hamada M."/>
            <person name="Harada C."/>
            <person name="Hayashi A."/>
            <person name="Hijishita S."/>
            <person name="Honda M."/>
            <person name="Hosokawa S."/>
            <person name="Ichikawa Y."/>
            <person name="Idonuma A."/>
            <person name="Iijima M."/>
            <person name="Ikeda M."/>
            <person name="Ikeno M."/>
            <person name="Ito K."/>
            <person name="Ito S."/>
            <person name="Ito T."/>
            <person name="Ito Y."/>
            <person name="Ito Y."/>
            <person name="Iwabuchi A."/>
            <person name="Kamiya K."/>
            <person name="Karasawa W."/>
            <person name="Kurita K."/>
            <person name="Katagiri S."/>
            <person name="Kikuta A."/>
            <person name="Kobayashi H."/>
            <person name="Kobayashi N."/>
            <person name="Machita K."/>
            <person name="Maehara T."/>
            <person name="Masukawa M."/>
            <person name="Mizubayashi T."/>
            <person name="Mukai Y."/>
            <person name="Nagasaki H."/>
            <person name="Nagata Y."/>
            <person name="Naito S."/>
            <person name="Nakashima M."/>
            <person name="Nakama Y."/>
            <person name="Nakamichi Y."/>
            <person name="Nakamura M."/>
            <person name="Meguro A."/>
            <person name="Negishi M."/>
            <person name="Ohta I."/>
            <person name="Ohta T."/>
            <person name="Okamoto M."/>
            <person name="Ono N."/>
            <person name="Saji S."/>
            <person name="Sakaguchi M."/>
            <person name="Sakai K."/>
            <person name="Shibata M."/>
            <person name="Shimokawa T."/>
            <person name="Song J."/>
            <person name="Takazaki Y."/>
            <person name="Terasawa K."/>
            <person name="Tsugane M."/>
            <person name="Tsuji K."/>
            <person name="Ueda S."/>
            <person name="Waki K."/>
            <person name="Yamagata H."/>
            <person name="Yamamoto M."/>
            <person name="Yamamoto S."/>
            <person name="Yamane H."/>
            <person name="Yoshiki S."/>
            <person name="Yoshihara R."/>
            <person name="Yukawa K."/>
            <person name="Zhong H."/>
            <person name="Yano M."/>
            <person name="Yuan Q."/>
            <person name="Ouyang S."/>
            <person name="Liu J."/>
            <person name="Jones K.M."/>
            <person name="Gansberger K."/>
            <person name="Moffat K."/>
            <person name="Hill J."/>
            <person name="Bera J."/>
            <person name="Fadrosh D."/>
            <person name="Jin S."/>
            <person name="Johri S."/>
            <person name="Kim M."/>
            <person name="Overton L."/>
            <person name="Reardon M."/>
            <person name="Tsitrin T."/>
            <person name="Vuong H."/>
            <person name="Weaver B."/>
            <person name="Ciecko A."/>
            <person name="Tallon L."/>
            <person name="Jackson J."/>
            <person name="Pai G."/>
            <person name="Aken S.V."/>
            <person name="Utterback T."/>
            <person name="Reidmuller S."/>
            <person name="Feldblyum T."/>
            <person name="Hsiao J."/>
            <person name="Zismann V."/>
            <person name="Iobst S."/>
            <person name="de Vazeille A.R."/>
            <person name="Buell C.R."/>
            <person name="Ying K."/>
            <person name="Li Y."/>
            <person name="Lu T."/>
            <person name="Huang Y."/>
            <person name="Zhao Q."/>
            <person name="Feng Q."/>
            <person name="Zhang L."/>
            <person name="Zhu J."/>
            <person name="Weng Q."/>
            <person name="Mu J."/>
            <person name="Lu Y."/>
            <person name="Fan D."/>
            <person name="Liu Y."/>
            <person name="Guan J."/>
            <person name="Zhang Y."/>
            <person name="Yu S."/>
            <person name="Liu X."/>
            <person name="Zhang Y."/>
            <person name="Hong G."/>
            <person name="Han B."/>
            <person name="Choisne N."/>
            <person name="Demange N."/>
            <person name="Orjeda G."/>
            <person name="Samain S."/>
            <person name="Cattolico L."/>
            <person name="Pelletier E."/>
            <person name="Couloux A."/>
            <person name="Segurens B."/>
            <person name="Wincker P."/>
            <person name="D'Hont A."/>
            <person name="Scarpelli C."/>
            <person name="Weissenbach J."/>
            <person name="Salanoubat M."/>
            <person name="Quetier F."/>
            <person name="Yu Y."/>
            <person name="Kim H.R."/>
            <person name="Rambo T."/>
            <person name="Currie J."/>
            <person name="Collura K."/>
            <person name="Luo M."/>
            <person name="Yang T."/>
            <person name="Ammiraju J.S.S."/>
            <person name="Engler F."/>
            <person name="Soderlund C."/>
            <person name="Wing R.A."/>
            <person name="Palmer L.E."/>
            <person name="de la Bastide M."/>
            <person name="Spiegel L."/>
            <person name="Nascimento L."/>
            <person name="Zutavern T."/>
            <person name="O'Shaughnessy A."/>
            <person name="Dike S."/>
            <person name="Dedhia N."/>
            <person name="Preston R."/>
            <person name="Balija V."/>
            <person name="McCombie W.R."/>
            <person name="Chow T."/>
            <person name="Chen H."/>
            <person name="Chung M."/>
            <person name="Chen C."/>
            <person name="Shaw J."/>
            <person name="Wu H."/>
            <person name="Hsiao K."/>
            <person name="Chao Y."/>
            <person name="Chu M."/>
            <person name="Cheng C."/>
            <person name="Hour A."/>
            <person name="Lee P."/>
            <person name="Lin S."/>
            <person name="Lin Y."/>
            <person name="Liou J."/>
            <person name="Liu S."/>
            <person name="Hsing Y."/>
            <person name="Raghuvanshi S."/>
            <person name="Mohanty A."/>
            <person name="Bharti A.K."/>
            <person name="Gaur A."/>
            <person name="Gupta V."/>
            <person name="Kumar D."/>
            <person name="Ravi V."/>
            <person name="Vij S."/>
            <person name="Kapur A."/>
            <person name="Khurana P."/>
            <person name="Khurana P."/>
            <person name="Khurana J.P."/>
            <person name="Tyagi A.K."/>
            <person name="Gaikwad K."/>
            <person name="Singh A."/>
            <person name="Dalal V."/>
            <person name="Srivastava S."/>
            <person name="Dixit A."/>
            <person name="Pal A.K."/>
            <person name="Ghazi I.A."/>
            <person name="Yadav M."/>
            <person name="Pandit A."/>
            <person name="Bhargava A."/>
            <person name="Sureshbabu K."/>
            <person name="Batra K."/>
            <person name="Sharma T.R."/>
            <person name="Mohapatra T."/>
            <person name="Singh N.K."/>
            <person name="Messing J."/>
            <person name="Nelson A.B."/>
            <person name="Fuks G."/>
            <person name="Kavchok S."/>
            <person name="Keizer G."/>
            <person name="Linton E."/>
            <person name="Llaca V."/>
            <person name="Song R."/>
            <person name="Tanyolac B."/>
            <person name="Young S."/>
            <person name="Ho-Il K."/>
            <person name="Hahn J.H."/>
            <person name="Sangsakoo G."/>
            <person name="Vanavichit A."/>
            <person name="de Mattos Luiz.A.T."/>
            <person name="Zimmer P.D."/>
            <person name="Malone G."/>
            <person name="Dellagostin O."/>
            <person name="de Oliveira A.C."/>
            <person name="Bevan M."/>
            <person name="Bancroft I."/>
            <person name="Minx P."/>
            <person name="Cordum H."/>
            <person name="Wilson R."/>
            <person name="Cheng Z."/>
            <person name="Jin W."/>
            <person name="Jiang J."/>
            <person name="Leong S.A."/>
            <person name="Iwama H."/>
            <person name="Gojobori T."/>
            <person name="Itoh T."/>
            <person name="Niimura Y."/>
            <person name="Fujii Y."/>
            <person name="Habara T."/>
            <person name="Sakai H."/>
            <person name="Sato Y."/>
            <person name="Wilson G."/>
            <person name="Kumar K."/>
            <person name="McCouch S."/>
            <person name="Juretic N."/>
            <person name="Hoen D."/>
            <person name="Wright S."/>
            <person name="Bruskiewich R."/>
            <person name="Bureau T."/>
            <person name="Miyao A."/>
            <person name="Hirochika H."/>
            <person name="Nishikawa T."/>
            <person name="Kadowaki K."/>
            <person name="Sugiura M."/>
            <person name="Burr B."/>
            <person name="Sasaki T."/>
        </authorList>
    </citation>
    <scope>NUCLEOTIDE SEQUENCE [LARGE SCALE GENOMIC DNA]</scope>
    <source>
        <strain evidence="3">cv. Nipponbare</strain>
    </source>
</reference>
<feature type="compositionally biased region" description="Basic residues" evidence="1">
    <location>
        <begin position="47"/>
        <end position="56"/>
    </location>
</feature>
<feature type="compositionally biased region" description="Low complexity" evidence="1">
    <location>
        <begin position="57"/>
        <end position="71"/>
    </location>
</feature>
<sequence>MTTAMTAGAVWSEAATRATGAAGADGGSDQAVGHHGRGRMTQTAQARHGRRPRGRARANNGARGPISRAGSLSRIRRRSLLPAGSVARCCLLALPAIASPASRRHLCWPLSPSFFNVGHRRNSTRRATEPSSSVGHRRVKQQWRRRLPIHSPPSLEPPPPHALVGKRAVGWVGMGKGKDVDCGEREGKKKAIIFIRIR</sequence>
<accession>Q8LNN3</accession>
<evidence type="ECO:0000313" key="2">
    <source>
        <dbReference type="EMBL" id="AAM76367.1"/>
    </source>
</evidence>
<feature type="region of interest" description="Disordered" evidence="1">
    <location>
        <begin position="20"/>
        <end position="71"/>
    </location>
</feature>
<name>Q8LNN3_ORYSJ</name>
<feature type="compositionally biased region" description="Low complexity" evidence="1">
    <location>
        <begin position="20"/>
        <end position="33"/>
    </location>
</feature>